<protein>
    <recommendedName>
        <fullName evidence="4">SNF2 N-terminal domain-containing protein</fullName>
    </recommendedName>
</protein>
<name>A0A1L9WX60_ASPA1</name>
<dbReference type="AlphaFoldDB" id="A0A1L9WX60"/>
<accession>A0A1L9WX60</accession>
<dbReference type="GeneID" id="30974899"/>
<dbReference type="OrthoDB" id="4511048at2759"/>
<evidence type="ECO:0000313" key="3">
    <source>
        <dbReference type="Proteomes" id="UP000184546"/>
    </source>
</evidence>
<reference evidence="3" key="1">
    <citation type="journal article" date="2017" name="Genome Biol.">
        <title>Comparative genomics reveals high biological diversity and specific adaptations in the industrially and medically important fungal genus Aspergillus.</title>
        <authorList>
            <person name="de Vries R.P."/>
            <person name="Riley R."/>
            <person name="Wiebenga A."/>
            <person name="Aguilar-Osorio G."/>
            <person name="Amillis S."/>
            <person name="Uchima C.A."/>
            <person name="Anderluh G."/>
            <person name="Asadollahi M."/>
            <person name="Askin M."/>
            <person name="Barry K."/>
            <person name="Battaglia E."/>
            <person name="Bayram O."/>
            <person name="Benocci T."/>
            <person name="Braus-Stromeyer S.A."/>
            <person name="Caldana C."/>
            <person name="Canovas D."/>
            <person name="Cerqueira G.C."/>
            <person name="Chen F."/>
            <person name="Chen W."/>
            <person name="Choi C."/>
            <person name="Clum A."/>
            <person name="Dos Santos R.A."/>
            <person name="Damasio A.R."/>
            <person name="Diallinas G."/>
            <person name="Emri T."/>
            <person name="Fekete E."/>
            <person name="Flipphi M."/>
            <person name="Freyberg S."/>
            <person name="Gallo A."/>
            <person name="Gournas C."/>
            <person name="Habgood R."/>
            <person name="Hainaut M."/>
            <person name="Harispe M.L."/>
            <person name="Henrissat B."/>
            <person name="Hilden K.S."/>
            <person name="Hope R."/>
            <person name="Hossain A."/>
            <person name="Karabika E."/>
            <person name="Karaffa L."/>
            <person name="Karanyi Z."/>
            <person name="Krasevec N."/>
            <person name="Kuo A."/>
            <person name="Kusch H."/>
            <person name="LaButti K."/>
            <person name="Lagendijk E.L."/>
            <person name="Lapidus A."/>
            <person name="Levasseur A."/>
            <person name="Lindquist E."/>
            <person name="Lipzen A."/>
            <person name="Logrieco A.F."/>
            <person name="MacCabe A."/>
            <person name="Maekelae M.R."/>
            <person name="Malavazi I."/>
            <person name="Melin P."/>
            <person name="Meyer V."/>
            <person name="Mielnichuk N."/>
            <person name="Miskei M."/>
            <person name="Molnar A.P."/>
            <person name="Mule G."/>
            <person name="Ngan C.Y."/>
            <person name="Orejas M."/>
            <person name="Orosz E."/>
            <person name="Ouedraogo J.P."/>
            <person name="Overkamp K.M."/>
            <person name="Park H.-S."/>
            <person name="Perrone G."/>
            <person name="Piumi F."/>
            <person name="Punt P.J."/>
            <person name="Ram A.F."/>
            <person name="Ramon A."/>
            <person name="Rauscher S."/>
            <person name="Record E."/>
            <person name="Riano-Pachon D.M."/>
            <person name="Robert V."/>
            <person name="Roehrig J."/>
            <person name="Ruller R."/>
            <person name="Salamov A."/>
            <person name="Salih N.S."/>
            <person name="Samson R.A."/>
            <person name="Sandor E."/>
            <person name="Sanguinetti M."/>
            <person name="Schuetze T."/>
            <person name="Sepcic K."/>
            <person name="Shelest E."/>
            <person name="Sherlock G."/>
            <person name="Sophianopoulou V."/>
            <person name="Squina F.M."/>
            <person name="Sun H."/>
            <person name="Susca A."/>
            <person name="Todd R.B."/>
            <person name="Tsang A."/>
            <person name="Unkles S.E."/>
            <person name="van de Wiele N."/>
            <person name="van Rossen-Uffink D."/>
            <person name="Oliveira J.V."/>
            <person name="Vesth T.C."/>
            <person name="Visser J."/>
            <person name="Yu J.-H."/>
            <person name="Zhou M."/>
            <person name="Andersen M.R."/>
            <person name="Archer D.B."/>
            <person name="Baker S.E."/>
            <person name="Benoit I."/>
            <person name="Brakhage A.A."/>
            <person name="Braus G.H."/>
            <person name="Fischer R."/>
            <person name="Frisvad J.C."/>
            <person name="Goldman G.H."/>
            <person name="Houbraken J."/>
            <person name="Oakley B."/>
            <person name="Pocsi I."/>
            <person name="Scazzocchio C."/>
            <person name="Seiboth B."/>
            <person name="vanKuyk P.A."/>
            <person name="Wortman J."/>
            <person name="Dyer P.S."/>
            <person name="Grigoriev I.V."/>
        </authorList>
    </citation>
    <scope>NUCLEOTIDE SEQUENCE [LARGE SCALE GENOMIC DNA]</scope>
    <source>
        <strain evidence="3">ATCC 16872 / CBS 172.66 / WB 5094</strain>
    </source>
</reference>
<evidence type="ECO:0008006" key="4">
    <source>
        <dbReference type="Google" id="ProtNLM"/>
    </source>
</evidence>
<dbReference type="EMBL" id="KV878975">
    <property type="protein sequence ID" value="OJK00835.1"/>
    <property type="molecule type" value="Genomic_DNA"/>
</dbReference>
<dbReference type="VEuPathDB" id="FungiDB:ASPACDRAFT_42331"/>
<feature type="region of interest" description="Disordered" evidence="1">
    <location>
        <begin position="1"/>
        <end position="20"/>
    </location>
</feature>
<dbReference type="RefSeq" id="XP_020057174.1">
    <property type="nucleotide sequence ID" value="XM_020201085.1"/>
</dbReference>
<gene>
    <name evidence="2" type="ORF">ASPACDRAFT_42331</name>
</gene>
<evidence type="ECO:0000313" key="2">
    <source>
        <dbReference type="EMBL" id="OJK00835.1"/>
    </source>
</evidence>
<sequence>MDTDKSTANATGLTGFPAEAPAPPLPPVIAVLEARQVVVAGIKSKTGEEHPSKREFSNAECPVVWGRILRDEAHLDKGKSTKLVQSLSNLWGAYRGVSVNPEGVREPPPVWHVTGTPFPKSPADIVGAIRIIERPEWKDDPVLCKAGAGRIEKLGREFDRAVRNGDEDVSLILSNVGKFLRRISYISREEDVVGVSRI</sequence>
<evidence type="ECO:0000256" key="1">
    <source>
        <dbReference type="SAM" id="MobiDB-lite"/>
    </source>
</evidence>
<dbReference type="STRING" id="690307.A0A1L9WX60"/>
<proteinExistence type="predicted"/>
<feature type="compositionally biased region" description="Polar residues" evidence="1">
    <location>
        <begin position="1"/>
        <end position="12"/>
    </location>
</feature>
<organism evidence="2 3">
    <name type="scientific">Aspergillus aculeatus (strain ATCC 16872 / CBS 172.66 / WB 5094)</name>
    <dbReference type="NCBI Taxonomy" id="690307"/>
    <lineage>
        <taxon>Eukaryota</taxon>
        <taxon>Fungi</taxon>
        <taxon>Dikarya</taxon>
        <taxon>Ascomycota</taxon>
        <taxon>Pezizomycotina</taxon>
        <taxon>Eurotiomycetes</taxon>
        <taxon>Eurotiomycetidae</taxon>
        <taxon>Eurotiales</taxon>
        <taxon>Aspergillaceae</taxon>
        <taxon>Aspergillus</taxon>
        <taxon>Aspergillus subgen. Circumdati</taxon>
    </lineage>
</organism>
<dbReference type="Proteomes" id="UP000184546">
    <property type="component" value="Unassembled WGS sequence"/>
</dbReference>
<keyword evidence="3" id="KW-1185">Reference proteome</keyword>